<evidence type="ECO:0000313" key="6">
    <source>
        <dbReference type="EMBL" id="ENX22956.1"/>
    </source>
</evidence>
<dbReference type="SMART" id="SM00382">
    <property type="entry name" value="AAA"/>
    <property type="match status" value="1"/>
</dbReference>
<keyword evidence="3" id="KW-0547">Nucleotide-binding</keyword>
<dbReference type="CDD" id="cd03293">
    <property type="entry name" value="ABC_NrtD_SsuB_transporters"/>
    <property type="match status" value="1"/>
</dbReference>
<evidence type="ECO:0000256" key="3">
    <source>
        <dbReference type="ARBA" id="ARBA00022741"/>
    </source>
</evidence>
<comment type="similarity">
    <text evidence="1">Belongs to the ABC transporter superfamily.</text>
</comment>
<dbReference type="EMBL" id="APRW01000009">
    <property type="protein sequence ID" value="ENX22956.1"/>
    <property type="molecule type" value="Genomic_DNA"/>
</dbReference>
<dbReference type="Gene3D" id="3.40.50.300">
    <property type="entry name" value="P-loop containing nucleotide triphosphate hydrolases"/>
    <property type="match status" value="1"/>
</dbReference>
<dbReference type="OrthoDB" id="9802264at2"/>
<protein>
    <recommendedName>
        <fullName evidence="5">ABC transporter domain-containing protein</fullName>
    </recommendedName>
</protein>
<reference evidence="6 7" key="1">
    <citation type="submission" date="2013-02" db="EMBL/GenBank/DDBJ databases">
        <title>The Genome Sequence of Acinetobacter sp. NIPH 2168.</title>
        <authorList>
            <consortium name="The Broad Institute Genome Sequencing Platform"/>
            <consortium name="The Broad Institute Genome Sequencing Center for Infectious Disease"/>
            <person name="Cerqueira G."/>
            <person name="Feldgarden M."/>
            <person name="Courvalin P."/>
            <person name="Perichon B."/>
            <person name="Grillot-Courvalin C."/>
            <person name="Clermont D."/>
            <person name="Rocha E."/>
            <person name="Yoon E.-J."/>
            <person name="Nemec A."/>
            <person name="Walker B."/>
            <person name="Young S.K."/>
            <person name="Zeng Q."/>
            <person name="Gargeya S."/>
            <person name="Fitzgerald M."/>
            <person name="Haas B."/>
            <person name="Abouelleil A."/>
            <person name="Alvarado L."/>
            <person name="Arachchi H.M."/>
            <person name="Berlin A.M."/>
            <person name="Chapman S.B."/>
            <person name="Dewar J."/>
            <person name="Goldberg J."/>
            <person name="Griggs A."/>
            <person name="Gujja S."/>
            <person name="Hansen M."/>
            <person name="Howarth C."/>
            <person name="Imamovic A."/>
            <person name="Larimer J."/>
            <person name="McCowan C."/>
            <person name="Murphy C."/>
            <person name="Neiman D."/>
            <person name="Pearson M."/>
            <person name="Priest M."/>
            <person name="Roberts A."/>
            <person name="Saif S."/>
            <person name="Shea T."/>
            <person name="Sisk P."/>
            <person name="Sykes S."/>
            <person name="Wortman J."/>
            <person name="Nusbaum C."/>
            <person name="Birren B."/>
        </authorList>
    </citation>
    <scope>NUCLEOTIDE SEQUENCE [LARGE SCALE GENOMIC DNA]</scope>
    <source>
        <strain evidence="6 7">NIPH 2168</strain>
    </source>
</reference>
<feature type="domain" description="ABC transporter" evidence="5">
    <location>
        <begin position="22"/>
        <end position="250"/>
    </location>
</feature>
<name>N9PZ27_9GAMM</name>
<evidence type="ECO:0000313" key="7">
    <source>
        <dbReference type="Proteomes" id="UP000013173"/>
    </source>
</evidence>
<keyword evidence="2" id="KW-0813">Transport</keyword>
<evidence type="ECO:0000256" key="1">
    <source>
        <dbReference type="ARBA" id="ARBA00005417"/>
    </source>
</evidence>
<dbReference type="PATRIC" id="fig|1217706.3.peg.2140"/>
<dbReference type="Proteomes" id="UP000013173">
    <property type="component" value="Unassembled WGS sequence"/>
</dbReference>
<dbReference type="GeneID" id="303685078"/>
<evidence type="ECO:0000259" key="5">
    <source>
        <dbReference type="PROSITE" id="PS50893"/>
    </source>
</evidence>
<dbReference type="GO" id="GO:0016887">
    <property type="term" value="F:ATP hydrolysis activity"/>
    <property type="evidence" value="ECO:0007669"/>
    <property type="project" value="InterPro"/>
</dbReference>
<organism evidence="6 7">
    <name type="scientific">Acinetobacter vivianii</name>
    <dbReference type="NCBI Taxonomy" id="1776742"/>
    <lineage>
        <taxon>Bacteria</taxon>
        <taxon>Pseudomonadati</taxon>
        <taxon>Pseudomonadota</taxon>
        <taxon>Gammaproteobacteria</taxon>
        <taxon>Moraxellales</taxon>
        <taxon>Moraxellaceae</taxon>
        <taxon>Acinetobacter</taxon>
    </lineage>
</organism>
<evidence type="ECO:0000256" key="4">
    <source>
        <dbReference type="ARBA" id="ARBA00022840"/>
    </source>
</evidence>
<evidence type="ECO:0000256" key="2">
    <source>
        <dbReference type="ARBA" id="ARBA00022448"/>
    </source>
</evidence>
<dbReference type="PROSITE" id="PS50893">
    <property type="entry name" value="ABC_TRANSPORTER_2"/>
    <property type="match status" value="1"/>
</dbReference>
<dbReference type="PROSITE" id="PS00211">
    <property type="entry name" value="ABC_TRANSPORTER_1"/>
    <property type="match status" value="1"/>
</dbReference>
<proteinExistence type="inferred from homology"/>
<dbReference type="InterPro" id="IPR027417">
    <property type="entry name" value="P-loop_NTPase"/>
</dbReference>
<keyword evidence="4" id="KW-0067">ATP-binding</keyword>
<dbReference type="InterPro" id="IPR003439">
    <property type="entry name" value="ABC_transporter-like_ATP-bd"/>
</dbReference>
<dbReference type="AlphaFoldDB" id="N9PZ27"/>
<dbReference type="RefSeq" id="WP_005258185.1">
    <property type="nucleotide sequence ID" value="NZ_BMDR01000010.1"/>
</dbReference>
<dbReference type="HOGENOM" id="CLU_000604_1_22_6"/>
<accession>N9PZ27</accession>
<comment type="caution">
    <text evidence="6">The sequence shown here is derived from an EMBL/GenBank/DDBJ whole genome shotgun (WGS) entry which is preliminary data.</text>
</comment>
<dbReference type="GO" id="GO:0005524">
    <property type="term" value="F:ATP binding"/>
    <property type="evidence" value="ECO:0007669"/>
    <property type="project" value="UniProtKB-KW"/>
</dbReference>
<dbReference type="PANTHER" id="PTHR42788:SF19">
    <property type="entry name" value="ALIPHATIC SULFONATES IMPORT ATP-BINDING PROTEIN SSUB 2"/>
    <property type="match status" value="1"/>
</dbReference>
<dbReference type="PANTHER" id="PTHR42788">
    <property type="entry name" value="TAURINE IMPORT ATP-BINDING PROTEIN-RELATED"/>
    <property type="match status" value="1"/>
</dbReference>
<dbReference type="Pfam" id="PF00005">
    <property type="entry name" value="ABC_tran"/>
    <property type="match status" value="1"/>
</dbReference>
<keyword evidence="7" id="KW-1185">Reference proteome</keyword>
<dbReference type="InterPro" id="IPR050166">
    <property type="entry name" value="ABC_transporter_ATP-bind"/>
</dbReference>
<dbReference type="SUPFAM" id="SSF52540">
    <property type="entry name" value="P-loop containing nucleoside triphosphate hydrolases"/>
    <property type="match status" value="1"/>
</dbReference>
<sequence>MNSALPMDTPIHESSSFVTPMIMARGVEKIYPNGTNALQRLDLNIARGEIVSLLGPSGCGKSTLLKMFADLEHPSAGVVRWNGKADIQSQCKMAMVFQEATLMPWSNIEDNVRLPLDLQHISKSVSTPKVMAALAAVGLEKFSKAYPRELSGGMQMRASLARALVTEPDLLLMDEPFGALDEFTRHKLDSDIRQLWSERDLTVVFVTHSIYEAVYLSSRVIVMGARPGRVVADLEIEGPYLRDEAFRSSDIFIQQCSHLSQLLAEASGGHHHD</sequence>
<gene>
    <name evidence="6" type="ORF">F892_02199</name>
</gene>
<dbReference type="InterPro" id="IPR017871">
    <property type="entry name" value="ABC_transporter-like_CS"/>
</dbReference>
<dbReference type="InterPro" id="IPR003593">
    <property type="entry name" value="AAA+_ATPase"/>
</dbReference>